<dbReference type="Pfam" id="PF13711">
    <property type="entry name" value="DUF4160"/>
    <property type="match status" value="1"/>
</dbReference>
<dbReference type="Proteomes" id="UP000253065">
    <property type="component" value="Unassembled WGS sequence"/>
</dbReference>
<evidence type="ECO:0000313" key="2">
    <source>
        <dbReference type="EMBL" id="KAE8544060.1"/>
    </source>
</evidence>
<comment type="caution">
    <text evidence="4">The sequence shown here is derived from an EMBL/GenBank/DDBJ whole genome shotgun (WGS) entry which is preliminary data.</text>
</comment>
<organism evidence="4 6">
    <name type="scientific">Marinobacter nauticus</name>
    <name type="common">Marinobacter hydrocarbonoclasticus</name>
    <name type="synonym">Marinobacter aquaeolei</name>
    <dbReference type="NCBI Taxonomy" id="2743"/>
    <lineage>
        <taxon>Bacteria</taxon>
        <taxon>Pseudomonadati</taxon>
        <taxon>Pseudomonadota</taxon>
        <taxon>Gammaproteobacteria</taxon>
        <taxon>Pseudomonadales</taxon>
        <taxon>Marinobacteraceae</taxon>
        <taxon>Marinobacter</taxon>
    </lineage>
</organism>
<dbReference type="AlphaFoldDB" id="A0A368UQX0"/>
<evidence type="ECO:0000313" key="9">
    <source>
        <dbReference type="Proteomes" id="UP000261325"/>
    </source>
</evidence>
<evidence type="ECO:0000313" key="10">
    <source>
        <dbReference type="Proteomes" id="UP000469950"/>
    </source>
</evidence>
<dbReference type="RefSeq" id="WP_022992877.1">
    <property type="nucleotide sequence ID" value="NZ_CAXQGM010000014.1"/>
</dbReference>
<sequence>MPTISEFFGILIRMYYDDHNPPHFHAYYGEHEAIILIETLEIVEGKLPKRAKAMVIEWAFEHRQDLIADWRLAELHQPLKKIEPLE</sequence>
<dbReference type="InterPro" id="IPR025427">
    <property type="entry name" value="DUF4160"/>
</dbReference>
<proteinExistence type="predicted"/>
<protein>
    <submittedName>
        <fullName evidence="1">DUF4160 domain-containing protein</fullName>
    </submittedName>
    <submittedName>
        <fullName evidence="2">Putative ORF-2</fullName>
    </submittedName>
    <submittedName>
        <fullName evidence="4">Uncharacterized protein DUF4160</fullName>
    </submittedName>
</protein>
<dbReference type="Proteomes" id="UP000469950">
    <property type="component" value="Unassembled WGS sequence"/>
</dbReference>
<dbReference type="EMBL" id="QNSA01000012">
    <property type="protein sequence ID" value="RBP69584.1"/>
    <property type="molecule type" value="Genomic_DNA"/>
</dbReference>
<dbReference type="Proteomes" id="UP000252795">
    <property type="component" value="Unassembled WGS sequence"/>
</dbReference>
<evidence type="ECO:0000313" key="1">
    <source>
        <dbReference type="EMBL" id="HAC30162.1"/>
    </source>
</evidence>
<evidence type="ECO:0000313" key="5">
    <source>
        <dbReference type="EMBL" id="RCW64645.1"/>
    </source>
</evidence>
<gene>
    <name evidence="1" type="ORF">DCF82_20500</name>
    <name evidence="4" type="ORF">DET51_11226</name>
    <name evidence="5" type="ORF">DET61_11445</name>
    <name evidence="3" type="ORF">DET64_11226</name>
    <name evidence="2" type="ORF">F6453_3564</name>
</gene>
<evidence type="ECO:0000313" key="6">
    <source>
        <dbReference type="Proteomes" id="UP000252795"/>
    </source>
</evidence>
<evidence type="ECO:0000313" key="3">
    <source>
        <dbReference type="EMBL" id="RBP69584.1"/>
    </source>
</evidence>
<keyword evidence="7" id="KW-1185">Reference proteome</keyword>
<dbReference type="EMBL" id="QPJB01000012">
    <property type="protein sequence ID" value="RCW31228.1"/>
    <property type="molecule type" value="Genomic_DNA"/>
</dbReference>
<dbReference type="EMBL" id="QPJI01000014">
    <property type="protein sequence ID" value="RCW64645.1"/>
    <property type="molecule type" value="Genomic_DNA"/>
</dbReference>
<reference evidence="2 10" key="3">
    <citation type="submission" date="2019-10" db="EMBL/GenBank/DDBJ databases">
        <title>Draft genome sequence of Marinobacter hydrocarbonoclasticus NCT7M from the microbiome of the marine copepod.</title>
        <authorList>
            <person name="Nuttall R."/>
            <person name="Sharma G."/>
            <person name="Moisander P."/>
        </authorList>
    </citation>
    <scope>NUCLEOTIDE SEQUENCE [LARGE SCALE GENOMIC DNA]</scope>
    <source>
        <strain evidence="2 10">NCT7M</strain>
    </source>
</reference>
<dbReference type="Proteomes" id="UP000261325">
    <property type="component" value="Unassembled WGS sequence"/>
</dbReference>
<dbReference type="EMBL" id="WBMP01000022">
    <property type="protein sequence ID" value="KAE8544060.1"/>
    <property type="molecule type" value="Genomic_DNA"/>
</dbReference>
<evidence type="ECO:0000313" key="8">
    <source>
        <dbReference type="Proteomes" id="UP000253647"/>
    </source>
</evidence>
<reference evidence="1 9" key="1">
    <citation type="journal article" date="2018" name="Nat. Biotechnol.">
        <title>A standardized bacterial taxonomy based on genome phylogeny substantially revises the tree of life.</title>
        <authorList>
            <person name="Parks D.H."/>
            <person name="Chuvochina M."/>
            <person name="Waite D.W."/>
            <person name="Rinke C."/>
            <person name="Skarshewski A."/>
            <person name="Chaumeil P.A."/>
            <person name="Hugenholtz P."/>
        </authorList>
    </citation>
    <scope>NUCLEOTIDE SEQUENCE [LARGE SCALE GENOMIC DNA]</scope>
    <source>
        <strain evidence="1">UBA9049</strain>
    </source>
</reference>
<reference evidence="6 8" key="2">
    <citation type="submission" date="2018-07" db="EMBL/GenBank/DDBJ databases">
        <title>Freshwater and sediment microbial communities from various areas in North America, analyzing microbe dynamics in response to fracking.</title>
        <authorList>
            <person name="Lamendella R."/>
        </authorList>
    </citation>
    <scope>NUCLEOTIDE SEQUENCE [LARGE SCALE GENOMIC DNA]</scope>
    <source>
        <strain evidence="5 8">105B</strain>
        <strain evidence="4 6">114E</strain>
        <strain evidence="3 7">114E_o</strain>
    </source>
</reference>
<dbReference type="Proteomes" id="UP000253647">
    <property type="component" value="Unassembled WGS sequence"/>
</dbReference>
<dbReference type="EMBL" id="DLYI01000281">
    <property type="protein sequence ID" value="HAC30162.1"/>
    <property type="molecule type" value="Genomic_DNA"/>
</dbReference>
<evidence type="ECO:0000313" key="4">
    <source>
        <dbReference type="EMBL" id="RCW31228.1"/>
    </source>
</evidence>
<accession>A0A368UQX0</accession>
<evidence type="ECO:0000313" key="7">
    <source>
        <dbReference type="Proteomes" id="UP000253065"/>
    </source>
</evidence>
<name>A0A368UQX0_MARNT</name>